<comment type="caution">
    <text evidence="5">The sequence shown here is derived from an EMBL/GenBank/DDBJ whole genome shotgun (WGS) entry which is preliminary data.</text>
</comment>
<dbReference type="InterPro" id="IPR050182">
    <property type="entry name" value="Cytochrome_P450_fam2"/>
</dbReference>
<gene>
    <name evidence="5" type="ORF">WMY93_024398</name>
</gene>
<dbReference type="GO" id="GO:0006082">
    <property type="term" value="P:organic acid metabolic process"/>
    <property type="evidence" value="ECO:0007669"/>
    <property type="project" value="TreeGrafter"/>
</dbReference>
<dbReference type="GO" id="GO:0005737">
    <property type="term" value="C:cytoplasm"/>
    <property type="evidence" value="ECO:0007669"/>
    <property type="project" value="TreeGrafter"/>
</dbReference>
<protein>
    <submittedName>
        <fullName evidence="5">Uncharacterized protein</fullName>
    </submittedName>
</protein>
<evidence type="ECO:0000256" key="3">
    <source>
        <dbReference type="ARBA" id="ARBA00022723"/>
    </source>
</evidence>
<name>A0AAW0N2X3_9GOBI</name>
<dbReference type="Gene3D" id="1.10.630.10">
    <property type="entry name" value="Cytochrome P450"/>
    <property type="match status" value="1"/>
</dbReference>
<proteinExistence type="inferred from homology"/>
<dbReference type="PANTHER" id="PTHR24300:SF309">
    <property type="entry name" value="CYTOCHROME P450-RELATED"/>
    <property type="match status" value="1"/>
</dbReference>
<evidence type="ECO:0000313" key="6">
    <source>
        <dbReference type="Proteomes" id="UP001460270"/>
    </source>
</evidence>
<keyword evidence="4" id="KW-0408">Iron</keyword>
<evidence type="ECO:0000256" key="1">
    <source>
        <dbReference type="ARBA" id="ARBA00001971"/>
    </source>
</evidence>
<dbReference type="GO" id="GO:0020037">
    <property type="term" value="F:heme binding"/>
    <property type="evidence" value="ECO:0007669"/>
    <property type="project" value="InterPro"/>
</dbReference>
<accession>A0AAW0N2X3</accession>
<dbReference type="EMBL" id="JBBPFD010000018">
    <property type="protein sequence ID" value="KAK7888838.1"/>
    <property type="molecule type" value="Genomic_DNA"/>
</dbReference>
<dbReference type="InterPro" id="IPR002401">
    <property type="entry name" value="Cyt_P450_E_grp-I"/>
</dbReference>
<dbReference type="GO" id="GO:0006805">
    <property type="term" value="P:xenobiotic metabolic process"/>
    <property type="evidence" value="ECO:0007669"/>
    <property type="project" value="TreeGrafter"/>
</dbReference>
<dbReference type="GO" id="GO:0016712">
    <property type="term" value="F:oxidoreductase activity, acting on paired donors, with incorporation or reduction of molecular oxygen, reduced flavin or flavoprotein as one donor, and incorporation of one atom of oxygen"/>
    <property type="evidence" value="ECO:0007669"/>
    <property type="project" value="TreeGrafter"/>
</dbReference>
<keyword evidence="3" id="KW-0479">Metal-binding</keyword>
<keyword evidence="6" id="KW-1185">Reference proteome</keyword>
<dbReference type="Pfam" id="PF00067">
    <property type="entry name" value="p450"/>
    <property type="match status" value="1"/>
</dbReference>
<dbReference type="InterPro" id="IPR001128">
    <property type="entry name" value="Cyt_P450"/>
</dbReference>
<reference evidence="6" key="1">
    <citation type="submission" date="2024-04" db="EMBL/GenBank/DDBJ databases">
        <title>Salinicola lusitanus LLJ914,a marine bacterium isolated from the Okinawa Trough.</title>
        <authorList>
            <person name="Li J."/>
        </authorList>
    </citation>
    <scope>NUCLEOTIDE SEQUENCE [LARGE SCALE GENOMIC DNA]</scope>
</reference>
<dbReference type="InterPro" id="IPR036396">
    <property type="entry name" value="Cyt_P450_sf"/>
</dbReference>
<dbReference type="SUPFAM" id="SSF48264">
    <property type="entry name" value="Cytochrome P450"/>
    <property type="match status" value="1"/>
</dbReference>
<comment type="cofactor">
    <cofactor evidence="1">
        <name>heme</name>
        <dbReference type="ChEBI" id="CHEBI:30413"/>
    </cofactor>
</comment>
<dbReference type="PRINTS" id="PR00463">
    <property type="entry name" value="EP450I"/>
</dbReference>
<dbReference type="GO" id="GO:0005506">
    <property type="term" value="F:iron ion binding"/>
    <property type="evidence" value="ECO:0007669"/>
    <property type="project" value="InterPro"/>
</dbReference>
<evidence type="ECO:0000256" key="2">
    <source>
        <dbReference type="ARBA" id="ARBA00010617"/>
    </source>
</evidence>
<evidence type="ECO:0000313" key="5">
    <source>
        <dbReference type="EMBL" id="KAK7888838.1"/>
    </source>
</evidence>
<sequence>MVFVSGYKMVKEALVNHLDSFVDRPPVPLFHEFTMALKQRKFANTHLRYFGEGLRTLEKYTEQECQFLCESIKEEQGRPFNPQATVTNAISNIISSVVFGHRFEYTDESFRRILQLDTEAVLAAGSPIAQLYDVFPGLMKHLPGPHHTVHKNYLAIIDF</sequence>
<evidence type="ECO:0000256" key="4">
    <source>
        <dbReference type="ARBA" id="ARBA00023004"/>
    </source>
</evidence>
<dbReference type="PANTHER" id="PTHR24300">
    <property type="entry name" value="CYTOCHROME P450 508A4-RELATED"/>
    <property type="match status" value="1"/>
</dbReference>
<dbReference type="Proteomes" id="UP001460270">
    <property type="component" value="Unassembled WGS sequence"/>
</dbReference>
<organism evidence="5 6">
    <name type="scientific">Mugilogobius chulae</name>
    <name type="common">yellowstripe goby</name>
    <dbReference type="NCBI Taxonomy" id="88201"/>
    <lineage>
        <taxon>Eukaryota</taxon>
        <taxon>Metazoa</taxon>
        <taxon>Chordata</taxon>
        <taxon>Craniata</taxon>
        <taxon>Vertebrata</taxon>
        <taxon>Euteleostomi</taxon>
        <taxon>Actinopterygii</taxon>
        <taxon>Neopterygii</taxon>
        <taxon>Teleostei</taxon>
        <taxon>Neoteleostei</taxon>
        <taxon>Acanthomorphata</taxon>
        <taxon>Gobiaria</taxon>
        <taxon>Gobiiformes</taxon>
        <taxon>Gobioidei</taxon>
        <taxon>Gobiidae</taxon>
        <taxon>Gobionellinae</taxon>
        <taxon>Mugilogobius</taxon>
    </lineage>
</organism>
<dbReference type="AlphaFoldDB" id="A0AAW0N2X3"/>
<comment type="similarity">
    <text evidence="2">Belongs to the cytochrome P450 family.</text>
</comment>